<reference evidence="1 2" key="1">
    <citation type="submission" date="2020-01" db="EMBL/GenBank/DDBJ databases">
        <title>Draft genome sequence of Aspergillus udagawae IFM 46972.</title>
        <authorList>
            <person name="Takahashi H."/>
            <person name="Yaguchi T."/>
        </authorList>
    </citation>
    <scope>NUCLEOTIDE SEQUENCE [LARGE SCALE GENOMIC DNA]</scope>
    <source>
        <strain evidence="1 2">IFM 46972</strain>
    </source>
</reference>
<dbReference type="Proteomes" id="UP000465221">
    <property type="component" value="Unassembled WGS sequence"/>
</dbReference>
<dbReference type="GO" id="GO:0016740">
    <property type="term" value="F:transferase activity"/>
    <property type="evidence" value="ECO:0007669"/>
    <property type="project" value="UniProtKB-KW"/>
</dbReference>
<protein>
    <submittedName>
        <fullName evidence="1">Phosphotransferase enzyme family</fullName>
    </submittedName>
</protein>
<dbReference type="EMBL" id="BLKC01000005">
    <property type="protein sequence ID" value="GFF24791.1"/>
    <property type="molecule type" value="Genomic_DNA"/>
</dbReference>
<proteinExistence type="predicted"/>
<gene>
    <name evidence="1" type="ORF">IFM46972_01181</name>
</gene>
<accession>A0A8H3RI05</accession>
<sequence>MGLVLRRDVYSLHNPGLPIDKVKRLKPDPLGTVQYSCIYWVDHLHDARHIAAAKRPQVCWKINGFLREKYLYWLEALSLQGNTTYDTASPYLEAPADVNIAHLESAYDCRRKFVADFPQAPEVKDFLFSLEKGPFEIWCDNLRPANVLLNEIMQIVGVVDWEFTYATPAEFSYASRWWLLIGKPEFWSADIEDWTRVFDHSVKTFKAMKACDDTAIQQDR</sequence>
<evidence type="ECO:0000313" key="2">
    <source>
        <dbReference type="Proteomes" id="UP000465221"/>
    </source>
</evidence>
<keyword evidence="1" id="KW-0808">Transferase</keyword>
<evidence type="ECO:0000313" key="1">
    <source>
        <dbReference type="EMBL" id="GFF24791.1"/>
    </source>
</evidence>
<organism evidence="1 2">
    <name type="scientific">Aspergillus udagawae</name>
    <dbReference type="NCBI Taxonomy" id="91492"/>
    <lineage>
        <taxon>Eukaryota</taxon>
        <taxon>Fungi</taxon>
        <taxon>Dikarya</taxon>
        <taxon>Ascomycota</taxon>
        <taxon>Pezizomycotina</taxon>
        <taxon>Eurotiomycetes</taxon>
        <taxon>Eurotiomycetidae</taxon>
        <taxon>Eurotiales</taxon>
        <taxon>Aspergillaceae</taxon>
        <taxon>Aspergillus</taxon>
        <taxon>Aspergillus subgen. Fumigati</taxon>
    </lineage>
</organism>
<dbReference type="AlphaFoldDB" id="A0A8H3RI05"/>
<comment type="caution">
    <text evidence="1">The sequence shown here is derived from an EMBL/GenBank/DDBJ whole genome shotgun (WGS) entry which is preliminary data.</text>
</comment>
<name>A0A8H3RI05_9EURO</name>